<feature type="domain" description="Rhodanese" evidence="3">
    <location>
        <begin position="19"/>
        <end position="115"/>
    </location>
</feature>
<dbReference type="InterPro" id="IPR001763">
    <property type="entry name" value="Rhodanese-like_dom"/>
</dbReference>
<name>A0A3P3R861_9EURY</name>
<evidence type="ECO:0000313" key="4">
    <source>
        <dbReference type="EMBL" id="RRJ29555.1"/>
    </source>
</evidence>
<keyword evidence="5" id="KW-1185">Reference proteome</keyword>
<evidence type="ECO:0000256" key="2">
    <source>
        <dbReference type="SAM" id="MobiDB-lite"/>
    </source>
</evidence>
<dbReference type="CDD" id="cd00158">
    <property type="entry name" value="RHOD"/>
    <property type="match status" value="1"/>
</dbReference>
<dbReference type="GO" id="GO:0050313">
    <property type="term" value="F:sulfur dioxygenase activity"/>
    <property type="evidence" value="ECO:0007669"/>
    <property type="project" value="InterPro"/>
</dbReference>
<gene>
    <name evidence="4" type="ORF">EIK79_13035</name>
</gene>
<dbReference type="SUPFAM" id="SSF56281">
    <property type="entry name" value="Metallo-hydrolase/oxidoreductase"/>
    <property type="match status" value="1"/>
</dbReference>
<proteinExistence type="predicted"/>
<feature type="region of interest" description="Disordered" evidence="2">
    <location>
        <begin position="368"/>
        <end position="389"/>
    </location>
</feature>
<sequence>MGNTTIMPSEVARRVHEDDAENLLVLDVRNKDDYDEWQIPESMNVPIYDELLEYDYSTLETQLNDLPENEEIAVVCVGGVTSARAAEFLREHGFDAKSITGGMNGWGRVHRQYEIKDVAGLRPIANRTSLNAVDGLIQIVRPGTGCVSYLVYDNGEAIVVDPSQYIDQYLNAADERDLEIVGVADTHAHADHVSGARQLAGELDVPYYLHEDDTGDLKGVTELKDGEAITVGDRQLNVIYTPGHTPGSVSFQFDDALLSGDTLFLRSVGRPDLEDSAEDAIREAADQLFDSLTRLTNLGDETIVLPGHFSDEEIRPLATPLGKLREEATNELLSYVEAGDETAFVETIVENLADEPANYNEIKQINWGKQQPSGDTEALELGPNNCAAN</sequence>
<organism evidence="4 5">
    <name type="scientific">Halocatena pleomorpha</name>
    <dbReference type="NCBI Taxonomy" id="1785090"/>
    <lineage>
        <taxon>Archaea</taxon>
        <taxon>Methanobacteriati</taxon>
        <taxon>Methanobacteriota</taxon>
        <taxon>Stenosarchaea group</taxon>
        <taxon>Halobacteria</taxon>
        <taxon>Halobacteriales</taxon>
        <taxon>Natronomonadaceae</taxon>
        <taxon>Halocatena</taxon>
    </lineage>
</organism>
<dbReference type="GO" id="GO:0070813">
    <property type="term" value="P:hydrogen sulfide metabolic process"/>
    <property type="evidence" value="ECO:0007669"/>
    <property type="project" value="TreeGrafter"/>
</dbReference>
<evidence type="ECO:0000259" key="3">
    <source>
        <dbReference type="PROSITE" id="PS50206"/>
    </source>
</evidence>
<dbReference type="PANTHER" id="PTHR43084:SF1">
    <property type="entry name" value="PERSULFIDE DIOXYGENASE ETHE1, MITOCHONDRIAL"/>
    <property type="match status" value="1"/>
</dbReference>
<dbReference type="PANTHER" id="PTHR43084">
    <property type="entry name" value="PERSULFIDE DIOXYGENASE ETHE1"/>
    <property type="match status" value="1"/>
</dbReference>
<dbReference type="Pfam" id="PF00753">
    <property type="entry name" value="Lactamase_B"/>
    <property type="match status" value="1"/>
</dbReference>
<dbReference type="OrthoDB" id="9180at2157"/>
<evidence type="ECO:0000313" key="5">
    <source>
        <dbReference type="Proteomes" id="UP000282322"/>
    </source>
</evidence>
<dbReference type="SMART" id="SM00450">
    <property type="entry name" value="RHOD"/>
    <property type="match status" value="1"/>
</dbReference>
<dbReference type="InterPro" id="IPR051682">
    <property type="entry name" value="Mito_Persulfide_Diox"/>
</dbReference>
<dbReference type="Gene3D" id="3.40.250.10">
    <property type="entry name" value="Rhodanese-like domain"/>
    <property type="match status" value="1"/>
</dbReference>
<dbReference type="Pfam" id="PF00581">
    <property type="entry name" value="Rhodanese"/>
    <property type="match status" value="1"/>
</dbReference>
<dbReference type="CDD" id="cd07724">
    <property type="entry name" value="POD-like_MBL-fold"/>
    <property type="match status" value="1"/>
</dbReference>
<dbReference type="InterPro" id="IPR036873">
    <property type="entry name" value="Rhodanese-like_dom_sf"/>
</dbReference>
<protein>
    <submittedName>
        <fullName evidence="4">MBL fold metallo-hydrolase</fullName>
    </submittedName>
</protein>
<keyword evidence="1" id="KW-0479">Metal-binding</keyword>
<dbReference type="GO" id="GO:0006749">
    <property type="term" value="P:glutathione metabolic process"/>
    <property type="evidence" value="ECO:0007669"/>
    <property type="project" value="InterPro"/>
</dbReference>
<dbReference type="InterPro" id="IPR001279">
    <property type="entry name" value="Metallo-B-lactamas"/>
</dbReference>
<evidence type="ECO:0000256" key="1">
    <source>
        <dbReference type="ARBA" id="ARBA00022723"/>
    </source>
</evidence>
<dbReference type="RefSeq" id="WP_124955544.1">
    <property type="nucleotide sequence ID" value="NZ_RRCH01000028.1"/>
</dbReference>
<dbReference type="Proteomes" id="UP000282322">
    <property type="component" value="Unassembled WGS sequence"/>
</dbReference>
<dbReference type="Gene3D" id="3.60.15.10">
    <property type="entry name" value="Ribonuclease Z/Hydroxyacylglutathione hydrolase-like"/>
    <property type="match status" value="1"/>
</dbReference>
<dbReference type="EMBL" id="RRCH01000028">
    <property type="protein sequence ID" value="RRJ29555.1"/>
    <property type="molecule type" value="Genomic_DNA"/>
</dbReference>
<comment type="caution">
    <text evidence="4">The sequence shown here is derived from an EMBL/GenBank/DDBJ whole genome shotgun (WGS) entry which is preliminary data.</text>
</comment>
<dbReference type="PROSITE" id="PS50206">
    <property type="entry name" value="RHODANESE_3"/>
    <property type="match status" value="1"/>
</dbReference>
<dbReference type="AlphaFoldDB" id="A0A3P3R861"/>
<dbReference type="SMART" id="SM00849">
    <property type="entry name" value="Lactamase_B"/>
    <property type="match status" value="1"/>
</dbReference>
<accession>A0A3P3R861</accession>
<dbReference type="GO" id="GO:0046872">
    <property type="term" value="F:metal ion binding"/>
    <property type="evidence" value="ECO:0007669"/>
    <property type="project" value="UniProtKB-KW"/>
</dbReference>
<dbReference type="InterPro" id="IPR036866">
    <property type="entry name" value="RibonucZ/Hydroxyglut_hydro"/>
</dbReference>
<reference evidence="4 5" key="1">
    <citation type="submission" date="2018-11" db="EMBL/GenBank/DDBJ databases">
        <title>Taxonoimc description of Halomarina strain SPP-AMP-1.</title>
        <authorList>
            <person name="Pal Y."/>
            <person name="Srinivasana K."/>
            <person name="Verma A."/>
            <person name="Kumar P."/>
        </authorList>
    </citation>
    <scope>NUCLEOTIDE SEQUENCE [LARGE SCALE GENOMIC DNA]</scope>
    <source>
        <strain evidence="4 5">SPP-AMP-1</strain>
    </source>
</reference>
<dbReference type="SUPFAM" id="SSF52821">
    <property type="entry name" value="Rhodanese/Cell cycle control phosphatase"/>
    <property type="match status" value="1"/>
</dbReference>
<dbReference type="InterPro" id="IPR044528">
    <property type="entry name" value="POD-like_MBL-fold"/>
</dbReference>